<reference evidence="1 2" key="1">
    <citation type="submission" date="2014-04" db="EMBL/GenBank/DDBJ databases">
        <authorList>
            <consortium name="DOE Joint Genome Institute"/>
            <person name="Kuo A."/>
            <person name="Girlanda M."/>
            <person name="Perotto S."/>
            <person name="Kohler A."/>
            <person name="Nagy L.G."/>
            <person name="Floudas D."/>
            <person name="Copeland A."/>
            <person name="Barry K.W."/>
            <person name="Cichocki N."/>
            <person name="Veneault-Fourrey C."/>
            <person name="LaButti K."/>
            <person name="Lindquist E.A."/>
            <person name="Lipzen A."/>
            <person name="Lundell T."/>
            <person name="Morin E."/>
            <person name="Murat C."/>
            <person name="Sun H."/>
            <person name="Tunlid A."/>
            <person name="Henrissat B."/>
            <person name="Grigoriev I.V."/>
            <person name="Hibbett D.S."/>
            <person name="Martin F."/>
            <person name="Nordberg H.P."/>
            <person name="Cantor M.N."/>
            <person name="Hua S.X."/>
        </authorList>
    </citation>
    <scope>NUCLEOTIDE SEQUENCE [LARGE SCALE GENOMIC DNA]</scope>
    <source>
        <strain evidence="1 2">MUT 4182</strain>
    </source>
</reference>
<gene>
    <name evidence="1" type="ORF">M407DRAFT_34663</name>
</gene>
<accession>A0A0C3Q0Y7</accession>
<evidence type="ECO:0000313" key="1">
    <source>
        <dbReference type="EMBL" id="KIO15744.1"/>
    </source>
</evidence>
<dbReference type="AlphaFoldDB" id="A0A0C3Q0Y7"/>
<dbReference type="OrthoDB" id="3239511at2759"/>
<dbReference type="EMBL" id="KN823841">
    <property type="protein sequence ID" value="KIO15744.1"/>
    <property type="molecule type" value="Genomic_DNA"/>
</dbReference>
<proteinExistence type="predicted"/>
<organism evidence="1 2">
    <name type="scientific">Tulasnella calospora MUT 4182</name>
    <dbReference type="NCBI Taxonomy" id="1051891"/>
    <lineage>
        <taxon>Eukaryota</taxon>
        <taxon>Fungi</taxon>
        <taxon>Dikarya</taxon>
        <taxon>Basidiomycota</taxon>
        <taxon>Agaricomycotina</taxon>
        <taxon>Agaricomycetes</taxon>
        <taxon>Cantharellales</taxon>
        <taxon>Tulasnellaceae</taxon>
        <taxon>Tulasnella</taxon>
    </lineage>
</organism>
<evidence type="ECO:0000313" key="2">
    <source>
        <dbReference type="Proteomes" id="UP000054248"/>
    </source>
</evidence>
<dbReference type="HOGENOM" id="CLU_1533707_0_0_1"/>
<keyword evidence="2" id="KW-1185">Reference proteome</keyword>
<sequence>MHVLMKAAFHQTNAKEFEGQMAFHFDSLTALRRIRRTFDLYNQAMEADHISSTEDSNPLTAPRLEAPDKPVPIHAVSAFNTGSADFYSQLCRFLVNCTSTDGKVSQPASQSPLDSNLGRITPFKRLRVPYTSYDNWTPNIDLIHAQPLFHGKPRYDAVLLALDGPAKLVLGRHLW</sequence>
<name>A0A0C3Q0Y7_9AGAM</name>
<protein>
    <submittedName>
        <fullName evidence="1">Uncharacterized protein</fullName>
    </submittedName>
</protein>
<dbReference type="Proteomes" id="UP000054248">
    <property type="component" value="Unassembled WGS sequence"/>
</dbReference>
<reference evidence="2" key="2">
    <citation type="submission" date="2015-01" db="EMBL/GenBank/DDBJ databases">
        <title>Evolutionary Origins and Diversification of the Mycorrhizal Mutualists.</title>
        <authorList>
            <consortium name="DOE Joint Genome Institute"/>
            <consortium name="Mycorrhizal Genomics Consortium"/>
            <person name="Kohler A."/>
            <person name="Kuo A."/>
            <person name="Nagy L.G."/>
            <person name="Floudas D."/>
            <person name="Copeland A."/>
            <person name="Barry K.W."/>
            <person name="Cichocki N."/>
            <person name="Veneault-Fourrey C."/>
            <person name="LaButti K."/>
            <person name="Lindquist E.A."/>
            <person name="Lipzen A."/>
            <person name="Lundell T."/>
            <person name="Morin E."/>
            <person name="Murat C."/>
            <person name="Riley R."/>
            <person name="Ohm R."/>
            <person name="Sun H."/>
            <person name="Tunlid A."/>
            <person name="Henrissat B."/>
            <person name="Grigoriev I.V."/>
            <person name="Hibbett D.S."/>
            <person name="Martin F."/>
        </authorList>
    </citation>
    <scope>NUCLEOTIDE SEQUENCE [LARGE SCALE GENOMIC DNA]</scope>
    <source>
        <strain evidence="2">MUT 4182</strain>
    </source>
</reference>